<dbReference type="PANTHER" id="PTHR42648:SF31">
    <property type="entry name" value="RNA-DIRECTED DNA POLYMERASE"/>
    <property type="match status" value="1"/>
</dbReference>
<name>A0AAQ3ULU2_PASNO</name>
<evidence type="ECO:0000256" key="2">
    <source>
        <dbReference type="SAM" id="MobiDB-lite"/>
    </source>
</evidence>
<dbReference type="InterPro" id="IPR057670">
    <property type="entry name" value="SH3_retrovirus"/>
</dbReference>
<accession>A0AAQ3ULU2</accession>
<dbReference type="AlphaFoldDB" id="A0AAQ3ULU2"/>
<dbReference type="Pfam" id="PF00665">
    <property type="entry name" value="rve"/>
    <property type="match status" value="1"/>
</dbReference>
<organism evidence="4 5">
    <name type="scientific">Paspalum notatum var. saurae</name>
    <dbReference type="NCBI Taxonomy" id="547442"/>
    <lineage>
        <taxon>Eukaryota</taxon>
        <taxon>Viridiplantae</taxon>
        <taxon>Streptophyta</taxon>
        <taxon>Embryophyta</taxon>
        <taxon>Tracheophyta</taxon>
        <taxon>Spermatophyta</taxon>
        <taxon>Magnoliopsida</taxon>
        <taxon>Liliopsida</taxon>
        <taxon>Poales</taxon>
        <taxon>Poaceae</taxon>
        <taxon>PACMAD clade</taxon>
        <taxon>Panicoideae</taxon>
        <taxon>Andropogonodae</taxon>
        <taxon>Paspaleae</taxon>
        <taxon>Paspalinae</taxon>
        <taxon>Paspalum</taxon>
    </lineage>
</organism>
<dbReference type="PANTHER" id="PTHR42648">
    <property type="entry name" value="TRANSPOSASE, PUTATIVE-RELATED"/>
    <property type="match status" value="1"/>
</dbReference>
<dbReference type="Pfam" id="PF13976">
    <property type="entry name" value="gag_pre-integrs"/>
    <property type="match status" value="1"/>
</dbReference>
<protein>
    <recommendedName>
        <fullName evidence="3">Integrase catalytic domain-containing protein</fullName>
    </recommendedName>
</protein>
<evidence type="ECO:0000256" key="1">
    <source>
        <dbReference type="ARBA" id="ARBA00022670"/>
    </source>
</evidence>
<gene>
    <name evidence="4" type="ORF">U9M48_038430</name>
</gene>
<proteinExistence type="predicted"/>
<feature type="region of interest" description="Disordered" evidence="2">
    <location>
        <begin position="481"/>
        <end position="511"/>
    </location>
</feature>
<dbReference type="GO" id="GO:0008233">
    <property type="term" value="F:peptidase activity"/>
    <property type="evidence" value="ECO:0007669"/>
    <property type="project" value="UniProtKB-KW"/>
</dbReference>
<dbReference type="GO" id="GO:0015074">
    <property type="term" value="P:DNA integration"/>
    <property type="evidence" value="ECO:0007669"/>
    <property type="project" value="InterPro"/>
</dbReference>
<evidence type="ECO:0000259" key="3">
    <source>
        <dbReference type="PROSITE" id="PS50994"/>
    </source>
</evidence>
<dbReference type="PROSITE" id="PS50994">
    <property type="entry name" value="INTEGRASE"/>
    <property type="match status" value="1"/>
</dbReference>
<evidence type="ECO:0000313" key="4">
    <source>
        <dbReference type="EMBL" id="WVZ92357.1"/>
    </source>
</evidence>
<dbReference type="SUPFAM" id="SSF53098">
    <property type="entry name" value="Ribonuclease H-like"/>
    <property type="match status" value="1"/>
</dbReference>
<dbReference type="Gene3D" id="3.30.420.10">
    <property type="entry name" value="Ribonuclease H-like superfamily/Ribonuclease H"/>
    <property type="match status" value="1"/>
</dbReference>
<dbReference type="InterPro" id="IPR001584">
    <property type="entry name" value="Integrase_cat-core"/>
</dbReference>
<dbReference type="InterPro" id="IPR012337">
    <property type="entry name" value="RNaseH-like_sf"/>
</dbReference>
<dbReference type="InterPro" id="IPR054722">
    <property type="entry name" value="PolX-like_BBD"/>
</dbReference>
<dbReference type="InterPro" id="IPR036397">
    <property type="entry name" value="RNaseH_sf"/>
</dbReference>
<evidence type="ECO:0000313" key="5">
    <source>
        <dbReference type="Proteomes" id="UP001341281"/>
    </source>
</evidence>
<dbReference type="Pfam" id="PF25597">
    <property type="entry name" value="SH3_retrovirus"/>
    <property type="match status" value="1"/>
</dbReference>
<dbReference type="InterPro" id="IPR025724">
    <property type="entry name" value="GAG-pre-integrase_dom"/>
</dbReference>
<keyword evidence="1" id="KW-0645">Protease</keyword>
<dbReference type="GO" id="GO:0006508">
    <property type="term" value="P:proteolysis"/>
    <property type="evidence" value="ECO:0007669"/>
    <property type="project" value="UniProtKB-KW"/>
</dbReference>
<dbReference type="Proteomes" id="UP001341281">
    <property type="component" value="Chromosome 09"/>
</dbReference>
<dbReference type="Pfam" id="PF22936">
    <property type="entry name" value="Pol_BBD"/>
    <property type="match status" value="1"/>
</dbReference>
<dbReference type="GO" id="GO:0003676">
    <property type="term" value="F:nucleic acid binding"/>
    <property type="evidence" value="ECO:0007669"/>
    <property type="project" value="InterPro"/>
</dbReference>
<sequence length="511" mass="55381">MGLTPPASAEWIADSGASFHTTLDAGILFSVRPPNPSCPSSIMVGDGSCLPVTSMGSAYGSFHLPNVLVAPNMVHNLLSIRQFTADNSYSVEFDSSDLTVKDLASRRLLLRCESTGPLYTLRLPTSAASPLTSSPSAAFTATTSTTWHRRLGHPGRDILAQLSRSADVPCTRTPDKHLCHITFLILYTVICGPLMYYLVVVDDFSHYSWTFSLRSKSETFSTLSHFFAWVSTQFGLTIKAVQCDNGHEFDSNAFRSFFLSRGVQLRMSCPYTFPQNGKAERMIRTTNDVIRTLLFQASLLARFWAESLHTATYLLNRLPSTASPAPTPHHALFGTPPRYDHLVSSGVRVTPTPPPVLPTSWRPIQLGYRCLDLTSRRILISRHVVFYESDFPFSTTSTPASDHELETVFPTDPVVQPPLSTCLAGSPPAVLPDPSAVPRAALEFPVARAAPTPPSAPCAAPVAPSPAPPARYAQLVRVYQRRLVPPPAPAPPSPSSSPASPTPTPPPAPPA</sequence>
<keyword evidence="1" id="KW-0378">Hydrolase</keyword>
<feature type="compositionally biased region" description="Pro residues" evidence="2">
    <location>
        <begin position="484"/>
        <end position="511"/>
    </location>
</feature>
<dbReference type="InterPro" id="IPR039537">
    <property type="entry name" value="Retrotran_Ty1/copia-like"/>
</dbReference>
<dbReference type="EMBL" id="CP144753">
    <property type="protein sequence ID" value="WVZ92357.1"/>
    <property type="molecule type" value="Genomic_DNA"/>
</dbReference>
<keyword evidence="5" id="KW-1185">Reference proteome</keyword>
<feature type="domain" description="Integrase catalytic" evidence="3">
    <location>
        <begin position="170"/>
        <end position="336"/>
    </location>
</feature>
<dbReference type="PRINTS" id="PR01217">
    <property type="entry name" value="PRICHEXTENSN"/>
</dbReference>
<reference evidence="4 5" key="1">
    <citation type="submission" date="2024-02" db="EMBL/GenBank/DDBJ databases">
        <title>High-quality chromosome-scale genome assembly of Pensacola bahiagrass (Paspalum notatum Flugge var. saurae).</title>
        <authorList>
            <person name="Vega J.M."/>
            <person name="Podio M."/>
            <person name="Orjuela J."/>
            <person name="Siena L.A."/>
            <person name="Pessino S.C."/>
            <person name="Combes M.C."/>
            <person name="Mariac C."/>
            <person name="Albertini E."/>
            <person name="Pupilli F."/>
            <person name="Ortiz J.P.A."/>
            <person name="Leblanc O."/>
        </authorList>
    </citation>
    <scope>NUCLEOTIDE SEQUENCE [LARGE SCALE GENOMIC DNA]</scope>
    <source>
        <strain evidence="4">R1</strain>
        <tissue evidence="4">Leaf</tissue>
    </source>
</reference>